<keyword evidence="3" id="KW-1185">Reference proteome</keyword>
<gene>
    <name evidence="2" type="ORF">CIHUM_00975</name>
</gene>
<feature type="region of interest" description="Disordered" evidence="1">
    <location>
        <begin position="29"/>
        <end position="52"/>
    </location>
</feature>
<reference evidence="2 3" key="1">
    <citation type="submission" date="2020-10" db="EMBL/GenBank/DDBJ databases">
        <title>Complete genome sequence of Corynebacterium ihumii DSM 45751.</title>
        <authorList>
            <person name="Ruckert C."/>
            <person name="Albersmeier A."/>
            <person name="Busche T."/>
            <person name="Jaenicke S."/>
            <person name="Winkler A."/>
            <person name="Friethjonsson O.H."/>
            <person name="Hreggviethsson G.O."/>
            <person name="Lambert C."/>
            <person name="Badcock D."/>
            <person name="Bernaerts K."/>
            <person name="Anne J."/>
            <person name="Economou A."/>
            <person name="Kalinowski J."/>
        </authorList>
    </citation>
    <scope>NUCLEOTIDE SEQUENCE [LARGE SCALE GENOMIC DNA]</scope>
    <source>
        <strain evidence="2 3">DSM 45751</strain>
    </source>
</reference>
<protein>
    <submittedName>
        <fullName evidence="2">Uncharacterized protein</fullName>
    </submittedName>
</protein>
<evidence type="ECO:0000313" key="2">
    <source>
        <dbReference type="EMBL" id="WCZ33643.1"/>
    </source>
</evidence>
<dbReference type="Proteomes" id="UP001220577">
    <property type="component" value="Chromosome"/>
</dbReference>
<dbReference type="EMBL" id="CP063190">
    <property type="protein sequence ID" value="WCZ33643.1"/>
    <property type="molecule type" value="Genomic_DNA"/>
</dbReference>
<accession>A0ABY7UD46</accession>
<organism evidence="2 3">
    <name type="scientific">Corynebacterium ihumii</name>
    <dbReference type="NCBI Taxonomy" id="1232427"/>
    <lineage>
        <taxon>Bacteria</taxon>
        <taxon>Bacillati</taxon>
        <taxon>Actinomycetota</taxon>
        <taxon>Actinomycetes</taxon>
        <taxon>Mycobacteriales</taxon>
        <taxon>Corynebacteriaceae</taxon>
        <taxon>Corynebacterium</taxon>
    </lineage>
</organism>
<evidence type="ECO:0000313" key="3">
    <source>
        <dbReference type="Proteomes" id="UP001220577"/>
    </source>
</evidence>
<evidence type="ECO:0000256" key="1">
    <source>
        <dbReference type="SAM" id="MobiDB-lite"/>
    </source>
</evidence>
<sequence length="52" mass="6156">MRERDLDEWWARLPEKRKAQIHSWLAKETDPSDLPNQIPLFPQGQAQKGETL</sequence>
<proteinExistence type="predicted"/>
<name>A0ABY7UD46_9CORY</name>